<dbReference type="EMBL" id="CM023474">
    <property type="protein sequence ID" value="KAH7949017.1"/>
    <property type="molecule type" value="Genomic_DNA"/>
</dbReference>
<name>A0ACB8CPS6_DERSI</name>
<reference evidence="1" key="1">
    <citation type="submission" date="2020-05" db="EMBL/GenBank/DDBJ databases">
        <title>Large-scale comparative analyses of tick genomes elucidate their genetic diversity and vector capacities.</title>
        <authorList>
            <person name="Jia N."/>
            <person name="Wang J."/>
            <person name="Shi W."/>
            <person name="Du L."/>
            <person name="Sun Y."/>
            <person name="Zhan W."/>
            <person name="Jiang J."/>
            <person name="Wang Q."/>
            <person name="Zhang B."/>
            <person name="Ji P."/>
            <person name="Sakyi L.B."/>
            <person name="Cui X."/>
            <person name="Yuan T."/>
            <person name="Jiang B."/>
            <person name="Yang W."/>
            <person name="Lam T.T.-Y."/>
            <person name="Chang Q."/>
            <person name="Ding S."/>
            <person name="Wang X."/>
            <person name="Zhu J."/>
            <person name="Ruan X."/>
            <person name="Zhao L."/>
            <person name="Wei J."/>
            <person name="Que T."/>
            <person name="Du C."/>
            <person name="Cheng J."/>
            <person name="Dai P."/>
            <person name="Han X."/>
            <person name="Huang E."/>
            <person name="Gao Y."/>
            <person name="Liu J."/>
            <person name="Shao H."/>
            <person name="Ye R."/>
            <person name="Li L."/>
            <person name="Wei W."/>
            <person name="Wang X."/>
            <person name="Wang C."/>
            <person name="Yang T."/>
            <person name="Huo Q."/>
            <person name="Li W."/>
            <person name="Guo W."/>
            <person name="Chen H."/>
            <person name="Zhou L."/>
            <person name="Ni X."/>
            <person name="Tian J."/>
            <person name="Zhou Y."/>
            <person name="Sheng Y."/>
            <person name="Liu T."/>
            <person name="Pan Y."/>
            <person name="Xia L."/>
            <person name="Li J."/>
            <person name="Zhao F."/>
            <person name="Cao W."/>
        </authorList>
    </citation>
    <scope>NUCLEOTIDE SEQUENCE</scope>
    <source>
        <strain evidence="1">Dsil-2018</strain>
    </source>
</reference>
<keyword evidence="2" id="KW-1185">Reference proteome</keyword>
<sequence>MSNRQVKHRVMSIEEKLDIINDIQRAAKKSVLARQKGLPLSTVCGIWAAREKVLNGAPSNLKRCRLRGSSYPDVEEALCPPKKSIQAKWMQMKKRLTTATARRCLQKFWSDKVAAPECRFATSIMTSKLVKICPTVTSQANVDDVKALHAATKCGWLCQDTHTHLKVGTLDADDSSRQVLEAPSQGRIGTRSVGQFGEDACSCTIVAHPLVVLPQQVGRITPALQVRLQEWAAHVQQACGLTTLTEPVVQRGMKRLVI</sequence>
<dbReference type="Proteomes" id="UP000821865">
    <property type="component" value="Chromosome 5"/>
</dbReference>
<evidence type="ECO:0000313" key="2">
    <source>
        <dbReference type="Proteomes" id="UP000821865"/>
    </source>
</evidence>
<evidence type="ECO:0000313" key="1">
    <source>
        <dbReference type="EMBL" id="KAH7949017.1"/>
    </source>
</evidence>
<comment type="caution">
    <text evidence="1">The sequence shown here is derived from an EMBL/GenBank/DDBJ whole genome shotgun (WGS) entry which is preliminary data.</text>
</comment>
<accession>A0ACB8CPS6</accession>
<organism evidence="1 2">
    <name type="scientific">Dermacentor silvarum</name>
    <name type="common">Tick</name>
    <dbReference type="NCBI Taxonomy" id="543639"/>
    <lineage>
        <taxon>Eukaryota</taxon>
        <taxon>Metazoa</taxon>
        <taxon>Ecdysozoa</taxon>
        <taxon>Arthropoda</taxon>
        <taxon>Chelicerata</taxon>
        <taxon>Arachnida</taxon>
        <taxon>Acari</taxon>
        <taxon>Parasitiformes</taxon>
        <taxon>Ixodida</taxon>
        <taxon>Ixodoidea</taxon>
        <taxon>Ixodidae</taxon>
        <taxon>Rhipicephalinae</taxon>
        <taxon>Dermacentor</taxon>
    </lineage>
</organism>
<proteinExistence type="predicted"/>
<gene>
    <name evidence="1" type="ORF">HPB49_004175</name>
</gene>
<protein>
    <submittedName>
        <fullName evidence="1">Uncharacterized protein</fullName>
    </submittedName>
</protein>